<evidence type="ECO:0008006" key="4">
    <source>
        <dbReference type="Google" id="ProtNLM"/>
    </source>
</evidence>
<keyword evidence="1" id="KW-0732">Signal</keyword>
<organism evidence="2 3">
    <name type="scientific">Saxophila tyrrhenica</name>
    <dbReference type="NCBI Taxonomy" id="1690608"/>
    <lineage>
        <taxon>Eukaryota</taxon>
        <taxon>Fungi</taxon>
        <taxon>Dikarya</taxon>
        <taxon>Ascomycota</taxon>
        <taxon>Pezizomycotina</taxon>
        <taxon>Dothideomycetes</taxon>
        <taxon>Dothideomycetidae</taxon>
        <taxon>Mycosphaerellales</taxon>
        <taxon>Extremaceae</taxon>
        <taxon>Saxophila</taxon>
    </lineage>
</organism>
<accession>A0AAV9NX67</accession>
<dbReference type="EMBL" id="JAVRRT010000021">
    <property type="protein sequence ID" value="KAK5164126.1"/>
    <property type="molecule type" value="Genomic_DNA"/>
</dbReference>
<feature type="signal peptide" evidence="1">
    <location>
        <begin position="1"/>
        <end position="15"/>
    </location>
</feature>
<dbReference type="GeneID" id="89931546"/>
<evidence type="ECO:0000256" key="1">
    <source>
        <dbReference type="SAM" id="SignalP"/>
    </source>
</evidence>
<evidence type="ECO:0000313" key="3">
    <source>
        <dbReference type="Proteomes" id="UP001337655"/>
    </source>
</evidence>
<name>A0AAV9NX67_9PEZI</name>
<dbReference type="RefSeq" id="XP_064654454.1">
    <property type="nucleotide sequence ID" value="XM_064807440.1"/>
</dbReference>
<feature type="chain" id="PRO_5043945226" description="Dirigent protein" evidence="1">
    <location>
        <begin position="16"/>
        <end position="170"/>
    </location>
</feature>
<gene>
    <name evidence="2" type="ORF">LTR77_010217</name>
</gene>
<sequence length="170" mass="17086">MALLLIAALFASVMAQSSSSTSKLPAATTVNLFLGLDDSGAPNGLVSSVLHADQCVTATYGPSSYGLSMVGTPSIFDGSDGGTVMRVQTCSLEGTTKAVCSFTTAVELSGKSTATSTIATYTGSDVVYGYRSASVYLESFGMASAATGIGRVYKIIVAPGAAALLARALV</sequence>
<keyword evidence="3" id="KW-1185">Reference proteome</keyword>
<dbReference type="AlphaFoldDB" id="A0AAV9NX67"/>
<comment type="caution">
    <text evidence="2">The sequence shown here is derived from an EMBL/GenBank/DDBJ whole genome shotgun (WGS) entry which is preliminary data.</text>
</comment>
<protein>
    <recommendedName>
        <fullName evidence="4">Dirigent protein</fullName>
    </recommendedName>
</protein>
<dbReference type="Proteomes" id="UP001337655">
    <property type="component" value="Unassembled WGS sequence"/>
</dbReference>
<reference evidence="2 3" key="1">
    <citation type="submission" date="2023-08" db="EMBL/GenBank/DDBJ databases">
        <title>Black Yeasts Isolated from many extreme environments.</title>
        <authorList>
            <person name="Coleine C."/>
            <person name="Stajich J.E."/>
            <person name="Selbmann L."/>
        </authorList>
    </citation>
    <scope>NUCLEOTIDE SEQUENCE [LARGE SCALE GENOMIC DNA]</scope>
    <source>
        <strain evidence="2 3">CCFEE 5935</strain>
    </source>
</reference>
<proteinExistence type="predicted"/>
<evidence type="ECO:0000313" key="2">
    <source>
        <dbReference type="EMBL" id="KAK5164126.1"/>
    </source>
</evidence>